<accession>A0A0A9GDD2</accession>
<dbReference type="AlphaFoldDB" id="A0A0A9GDD2"/>
<evidence type="ECO:0000313" key="2">
    <source>
        <dbReference type="EMBL" id="JAE20556.1"/>
    </source>
</evidence>
<protein>
    <submittedName>
        <fullName evidence="2">Uncharacterized protein</fullName>
    </submittedName>
</protein>
<dbReference type="EMBL" id="GBRH01177340">
    <property type="protein sequence ID" value="JAE20556.1"/>
    <property type="molecule type" value="Transcribed_RNA"/>
</dbReference>
<organism evidence="2">
    <name type="scientific">Arundo donax</name>
    <name type="common">Giant reed</name>
    <name type="synonym">Donax arundinaceus</name>
    <dbReference type="NCBI Taxonomy" id="35708"/>
    <lineage>
        <taxon>Eukaryota</taxon>
        <taxon>Viridiplantae</taxon>
        <taxon>Streptophyta</taxon>
        <taxon>Embryophyta</taxon>
        <taxon>Tracheophyta</taxon>
        <taxon>Spermatophyta</taxon>
        <taxon>Magnoliopsida</taxon>
        <taxon>Liliopsida</taxon>
        <taxon>Poales</taxon>
        <taxon>Poaceae</taxon>
        <taxon>PACMAD clade</taxon>
        <taxon>Arundinoideae</taxon>
        <taxon>Arundineae</taxon>
        <taxon>Arundo</taxon>
    </lineage>
</organism>
<sequence>MKLAPMKRLEESASSRPLMLSADIPVYDSTHLPSRCPPMESLRLSRPPPPPPDGDHRTCEIWRRVGGWAVSPPPLARSAGGLAFRACGCTAPSHPPYELG</sequence>
<name>A0A0A9GDD2_ARUDO</name>
<reference evidence="2" key="1">
    <citation type="submission" date="2014-09" db="EMBL/GenBank/DDBJ databases">
        <authorList>
            <person name="Magalhaes I.L.F."/>
            <person name="Oliveira U."/>
            <person name="Santos F.R."/>
            <person name="Vidigal T.H.D.A."/>
            <person name="Brescovit A.D."/>
            <person name="Santos A.J."/>
        </authorList>
    </citation>
    <scope>NUCLEOTIDE SEQUENCE</scope>
    <source>
        <tissue evidence="2">Shoot tissue taken approximately 20 cm above the soil surface</tissue>
    </source>
</reference>
<feature type="region of interest" description="Disordered" evidence="1">
    <location>
        <begin position="38"/>
        <end position="57"/>
    </location>
</feature>
<proteinExistence type="predicted"/>
<reference evidence="2" key="2">
    <citation type="journal article" date="2015" name="Data Brief">
        <title>Shoot transcriptome of the giant reed, Arundo donax.</title>
        <authorList>
            <person name="Barrero R.A."/>
            <person name="Guerrero F.D."/>
            <person name="Moolhuijzen P."/>
            <person name="Goolsby J.A."/>
            <person name="Tidwell J."/>
            <person name="Bellgard S.E."/>
            <person name="Bellgard M.I."/>
        </authorList>
    </citation>
    <scope>NUCLEOTIDE SEQUENCE</scope>
    <source>
        <tissue evidence="2">Shoot tissue taken approximately 20 cm above the soil surface</tissue>
    </source>
</reference>
<evidence type="ECO:0000256" key="1">
    <source>
        <dbReference type="SAM" id="MobiDB-lite"/>
    </source>
</evidence>